<dbReference type="EMBL" id="JASVDS010000003">
    <property type="protein sequence ID" value="MDL5032733.1"/>
    <property type="molecule type" value="Genomic_DNA"/>
</dbReference>
<accession>A0ABT7LIT9</accession>
<keyword evidence="1" id="KW-0812">Transmembrane</keyword>
<proteinExistence type="predicted"/>
<evidence type="ECO:0000313" key="3">
    <source>
        <dbReference type="Proteomes" id="UP001238603"/>
    </source>
</evidence>
<dbReference type="Proteomes" id="UP001238603">
    <property type="component" value="Unassembled WGS sequence"/>
</dbReference>
<evidence type="ECO:0000313" key="2">
    <source>
        <dbReference type="EMBL" id="MDL5032733.1"/>
    </source>
</evidence>
<feature type="transmembrane region" description="Helical" evidence="1">
    <location>
        <begin position="69"/>
        <end position="88"/>
    </location>
</feature>
<keyword evidence="1" id="KW-1133">Transmembrane helix</keyword>
<evidence type="ECO:0000256" key="1">
    <source>
        <dbReference type="SAM" id="Phobius"/>
    </source>
</evidence>
<sequence length="90" mass="9994">MSPLDALWHFSNFLLPAWFVAAVVAAFMKLLWRAELKSRSWRQLWLWGAAGGSLGLVAALALLGHDGKMLGYGLMLMAVALPQAWLSLRR</sequence>
<reference evidence="2 3" key="1">
    <citation type="submission" date="2023-06" db="EMBL/GenBank/DDBJ databases">
        <title>Pelomonas sp. APW6 16S ribosomal RNA gene genome sequencing and assembly.</title>
        <authorList>
            <person name="Woo H."/>
        </authorList>
    </citation>
    <scope>NUCLEOTIDE SEQUENCE [LARGE SCALE GENOMIC DNA]</scope>
    <source>
        <strain evidence="2 3">APW6</strain>
    </source>
</reference>
<gene>
    <name evidence="2" type="ORF">QRD43_12535</name>
</gene>
<keyword evidence="1" id="KW-0472">Membrane</keyword>
<organism evidence="2 3">
    <name type="scientific">Roseateles subflavus</name>
    <dbReference type="NCBI Taxonomy" id="3053353"/>
    <lineage>
        <taxon>Bacteria</taxon>
        <taxon>Pseudomonadati</taxon>
        <taxon>Pseudomonadota</taxon>
        <taxon>Betaproteobacteria</taxon>
        <taxon>Burkholderiales</taxon>
        <taxon>Sphaerotilaceae</taxon>
        <taxon>Roseateles</taxon>
    </lineage>
</organism>
<keyword evidence="3" id="KW-1185">Reference proteome</keyword>
<protein>
    <submittedName>
        <fullName evidence="2">Uncharacterized protein</fullName>
    </submittedName>
</protein>
<name>A0ABT7LIT9_9BURK</name>
<dbReference type="RefSeq" id="WP_285982812.1">
    <property type="nucleotide sequence ID" value="NZ_JASVDS010000003.1"/>
</dbReference>
<feature type="transmembrane region" description="Helical" evidence="1">
    <location>
        <begin position="44"/>
        <end position="63"/>
    </location>
</feature>
<feature type="transmembrane region" description="Helical" evidence="1">
    <location>
        <begin position="6"/>
        <end position="32"/>
    </location>
</feature>
<comment type="caution">
    <text evidence="2">The sequence shown here is derived from an EMBL/GenBank/DDBJ whole genome shotgun (WGS) entry which is preliminary data.</text>
</comment>